<feature type="domain" description="Rho RNA-BD" evidence="10">
    <location>
        <begin position="274"/>
        <end position="351"/>
    </location>
</feature>
<dbReference type="SMART" id="SM00382">
    <property type="entry name" value="AAA"/>
    <property type="match status" value="1"/>
</dbReference>
<dbReference type="InterPro" id="IPR011129">
    <property type="entry name" value="CSD"/>
</dbReference>
<dbReference type="PANTHER" id="PTHR46425">
    <property type="entry name" value="TRANSCRIPTION TERMINATION FACTOR RHO"/>
    <property type="match status" value="1"/>
</dbReference>
<dbReference type="PROSITE" id="PS51856">
    <property type="entry name" value="RHO_RNA_BD"/>
    <property type="match status" value="1"/>
</dbReference>
<keyword evidence="4 7" id="KW-0694">RNA-binding</keyword>
<dbReference type="Proteomes" id="UP000693892">
    <property type="component" value="Unassembled WGS sequence"/>
</dbReference>
<protein>
    <recommendedName>
        <fullName evidence="7">Transcription termination factor Rho</fullName>
        <ecNumber evidence="7">3.6.4.-</ecNumber>
    </recommendedName>
    <alternativeName>
        <fullName evidence="7">ATP-dependent helicase Rho</fullName>
    </alternativeName>
</protein>
<evidence type="ECO:0000256" key="4">
    <source>
        <dbReference type="ARBA" id="ARBA00022884"/>
    </source>
</evidence>
<dbReference type="SMART" id="SM00357">
    <property type="entry name" value="CSP"/>
    <property type="match status" value="1"/>
</dbReference>
<dbReference type="CDD" id="cd04459">
    <property type="entry name" value="Rho_CSD"/>
    <property type="match status" value="1"/>
</dbReference>
<feature type="compositionally biased region" description="Low complexity" evidence="9">
    <location>
        <begin position="127"/>
        <end position="141"/>
    </location>
</feature>
<comment type="caution">
    <text evidence="7">Lacks conserved residue(s) required for the propagation of feature annotation.</text>
</comment>
<feature type="compositionally biased region" description="Basic and acidic residues" evidence="9">
    <location>
        <begin position="73"/>
        <end position="86"/>
    </location>
</feature>
<evidence type="ECO:0000313" key="11">
    <source>
        <dbReference type="EMBL" id="CAG7616147.1"/>
    </source>
</evidence>
<evidence type="ECO:0000256" key="7">
    <source>
        <dbReference type="HAMAP-Rule" id="MF_01884"/>
    </source>
</evidence>
<keyword evidence="2 7" id="KW-0378">Hydrolase</keyword>
<evidence type="ECO:0000256" key="6">
    <source>
        <dbReference type="ARBA" id="ARBA00023163"/>
    </source>
</evidence>
<dbReference type="RefSeq" id="WP_218115893.1">
    <property type="nucleotide sequence ID" value="NZ_CAJVAP010000023.1"/>
</dbReference>
<feature type="region of interest" description="Disordered" evidence="9">
    <location>
        <begin position="1"/>
        <end position="267"/>
    </location>
</feature>
<dbReference type="InterPro" id="IPR003593">
    <property type="entry name" value="AAA+_ATPase"/>
</dbReference>
<dbReference type="NCBIfam" id="NF006886">
    <property type="entry name" value="PRK09376.1"/>
    <property type="match status" value="1"/>
</dbReference>
<dbReference type="GO" id="GO:0005524">
    <property type="term" value="F:ATP binding"/>
    <property type="evidence" value="ECO:0007669"/>
    <property type="project" value="UniProtKB-UniRule"/>
</dbReference>
<evidence type="ECO:0000313" key="12">
    <source>
        <dbReference type="Proteomes" id="UP000693892"/>
    </source>
</evidence>
<keyword evidence="1 7" id="KW-0806">Transcription termination</keyword>
<feature type="binding site" evidence="7">
    <location>
        <begin position="394"/>
        <end position="399"/>
    </location>
    <ligand>
        <name>ATP</name>
        <dbReference type="ChEBI" id="CHEBI:30616"/>
    </ligand>
</feature>
<evidence type="ECO:0000256" key="3">
    <source>
        <dbReference type="ARBA" id="ARBA00022806"/>
    </source>
</evidence>
<evidence type="ECO:0000256" key="9">
    <source>
        <dbReference type="SAM" id="MobiDB-lite"/>
    </source>
</evidence>
<dbReference type="EC" id="3.6.4.-" evidence="7"/>
<keyword evidence="5 7" id="KW-0805">Transcription regulation</keyword>
<dbReference type="GO" id="GO:0006353">
    <property type="term" value="P:DNA-templated transcription termination"/>
    <property type="evidence" value="ECO:0007669"/>
    <property type="project" value="UniProtKB-UniRule"/>
</dbReference>
<comment type="function">
    <text evidence="7">Facilitates transcription termination by a mechanism that involves Rho binding to the nascent RNA, activation of Rho's RNA-dependent ATPase activity, and release of the mRNA from the DNA template.</text>
</comment>
<keyword evidence="12" id="KW-1185">Reference proteome</keyword>
<feature type="compositionally biased region" description="Low complexity" evidence="9">
    <location>
        <begin position="10"/>
        <end position="25"/>
    </location>
</feature>
<dbReference type="AlphaFoldDB" id="A0A916NIE2"/>
<dbReference type="InterPro" id="IPR000194">
    <property type="entry name" value="ATPase_F1/V1/A1_a/bsu_nucl-bd"/>
</dbReference>
<feature type="compositionally biased region" description="Basic residues" evidence="9">
    <location>
        <begin position="248"/>
        <end position="258"/>
    </location>
</feature>
<evidence type="ECO:0000259" key="10">
    <source>
        <dbReference type="PROSITE" id="PS51856"/>
    </source>
</evidence>
<evidence type="ECO:0000256" key="2">
    <source>
        <dbReference type="ARBA" id="ARBA00022801"/>
    </source>
</evidence>
<feature type="compositionally biased region" description="Low complexity" evidence="9">
    <location>
        <begin position="87"/>
        <end position="119"/>
    </location>
</feature>
<dbReference type="Pfam" id="PF00006">
    <property type="entry name" value="ATP-synt_ab"/>
    <property type="match status" value="1"/>
</dbReference>
<feature type="compositionally biased region" description="Basic and acidic residues" evidence="9">
    <location>
        <begin position="143"/>
        <end position="173"/>
    </location>
</feature>
<evidence type="ECO:0000256" key="1">
    <source>
        <dbReference type="ARBA" id="ARBA00022472"/>
    </source>
</evidence>
<feature type="compositionally biased region" description="Low complexity" evidence="9">
    <location>
        <begin position="174"/>
        <end position="186"/>
    </location>
</feature>
<comment type="caution">
    <text evidence="11">The sequence shown here is derived from an EMBL/GenBank/DDBJ whole genome shotgun (WGS) entry which is preliminary data.</text>
</comment>
<evidence type="ECO:0000256" key="5">
    <source>
        <dbReference type="ARBA" id="ARBA00023015"/>
    </source>
</evidence>
<dbReference type="GO" id="GO:0003723">
    <property type="term" value="F:RNA binding"/>
    <property type="evidence" value="ECO:0007669"/>
    <property type="project" value="UniProtKB-UniRule"/>
</dbReference>
<name>A0A916NIE2_9MICO</name>
<reference evidence="11" key="1">
    <citation type="submission" date="2021-06" db="EMBL/GenBank/DDBJ databases">
        <authorList>
            <person name="Criscuolo A."/>
        </authorList>
    </citation>
    <scope>NUCLEOTIDE SEQUENCE</scope>
    <source>
        <strain evidence="11">CIP111803</strain>
    </source>
</reference>
<dbReference type="InterPro" id="IPR004665">
    <property type="entry name" value="Term_rho"/>
</dbReference>
<proteinExistence type="inferred from homology"/>
<dbReference type="PANTHER" id="PTHR46425:SF1">
    <property type="entry name" value="TRANSCRIPTION TERMINATION FACTOR RHO"/>
    <property type="match status" value="1"/>
</dbReference>
<comment type="similarity">
    <text evidence="7 8">Belongs to the Rho family.</text>
</comment>
<keyword evidence="6 7" id="KW-0804">Transcription</keyword>
<evidence type="ECO:0000256" key="8">
    <source>
        <dbReference type="PROSITE-ProRule" id="PRU01203"/>
    </source>
</evidence>
<organism evidence="11 12">
    <name type="scientific">Leucobacter soli</name>
    <dbReference type="NCBI Taxonomy" id="2812850"/>
    <lineage>
        <taxon>Bacteria</taxon>
        <taxon>Bacillati</taxon>
        <taxon>Actinomycetota</taxon>
        <taxon>Actinomycetes</taxon>
        <taxon>Micrococcales</taxon>
        <taxon>Microbacteriaceae</taxon>
        <taxon>Leucobacter</taxon>
    </lineage>
</organism>
<dbReference type="GO" id="GO:0016787">
    <property type="term" value="F:hydrolase activity"/>
    <property type="evidence" value="ECO:0007669"/>
    <property type="project" value="UniProtKB-KW"/>
</dbReference>
<dbReference type="GO" id="GO:0008186">
    <property type="term" value="F:ATP-dependent activity, acting on RNA"/>
    <property type="evidence" value="ECO:0007669"/>
    <property type="project" value="InterPro"/>
</dbReference>
<sequence>MEQNSIESNEAVAETAAEAQTTAEAAPRRRSRRASAAVGEAVEAPAAPAADAAPAAAAAETAPKKRATRSRKKADPAPEASSEKSTEAPAAAEPAAAEPAPAADADASASAAPAEAPKASRGRSRRAASTAAEKSESAAGTDAKADTKNEAENEAKNEAKAEEQPESKNEAKTGDATGEEGAPAEAAPKKRNSRNRSKKPAAEAANDGEAKASTENEGDEKESGRNGSENRNGADKQGRGGDAQQRSSRTRQRERKRRGQGDDLEPEITEDDVLLPIAGILDVLDNYAFVRTSGYLPGTNDVYVSLGQVKKYGLRKGDSVVGAIRQPREGEGGGRQKYNAIVRVDTINSRPAEENQERVDFASFTPLHPSERLRLETEGGGATQRVIDLFAPIGKGQRGLVVGPRESGKSTALRRIAAAVSANQPDAHLMLVLIDERPEEVTELQRTINGEVIASTFDRTPEDHVTIAELAIERAKRLVELGHDVVVLLDSVTGLARAYNAHAPAGVRVPAGQLDATAIHPVKRLLSAARNIENGGSLTIIATASAQPGSTVDEALLGELEAVANSQLRLSGEAADRRVFPAVDLRASATRREELLTGESEAGVMNSLRRALAGSDREQALESVLKQIEGTSSNVEFLALTQRSQG</sequence>
<dbReference type="Pfam" id="PF07497">
    <property type="entry name" value="Rho_RNA_bind"/>
    <property type="match status" value="1"/>
</dbReference>
<dbReference type="InterPro" id="IPR011113">
    <property type="entry name" value="Rho_RNA-bd"/>
</dbReference>
<dbReference type="GO" id="GO:0004386">
    <property type="term" value="F:helicase activity"/>
    <property type="evidence" value="ECO:0007669"/>
    <property type="project" value="UniProtKB-UniRule"/>
</dbReference>
<comment type="subunit">
    <text evidence="7">Homohexamer. The homohexamer assembles into an open ring structure.</text>
</comment>
<feature type="compositionally biased region" description="Basic residues" evidence="9">
    <location>
        <begin position="189"/>
        <end position="199"/>
    </location>
</feature>
<keyword evidence="7" id="KW-0067">ATP-binding</keyword>
<accession>A0A916NIE2</accession>
<gene>
    <name evidence="7 11" type="primary">rho</name>
    <name evidence="11" type="ORF">LEUCIP111803_01956</name>
</gene>
<keyword evidence="3 7" id="KW-0347">Helicase</keyword>
<keyword evidence="7" id="KW-0547">Nucleotide-binding</keyword>
<dbReference type="HAMAP" id="MF_01884">
    <property type="entry name" value="Rho"/>
    <property type="match status" value="1"/>
</dbReference>
<feature type="binding site" evidence="7">
    <location>
        <position position="437"/>
    </location>
    <ligand>
        <name>ATP</name>
        <dbReference type="ChEBI" id="CHEBI:30616"/>
    </ligand>
</feature>
<feature type="compositionally biased region" description="Low complexity" evidence="9">
    <location>
        <begin position="34"/>
        <end position="61"/>
    </location>
</feature>
<dbReference type="EMBL" id="CAJVAP010000023">
    <property type="protein sequence ID" value="CAG7616147.1"/>
    <property type="molecule type" value="Genomic_DNA"/>
</dbReference>